<feature type="region of interest" description="Disordered" evidence="1">
    <location>
        <begin position="212"/>
        <end position="242"/>
    </location>
</feature>
<organism evidence="2 3">
    <name type="scientific">Ilex paraguariensis</name>
    <name type="common">yerba mate</name>
    <dbReference type="NCBI Taxonomy" id="185542"/>
    <lineage>
        <taxon>Eukaryota</taxon>
        <taxon>Viridiplantae</taxon>
        <taxon>Streptophyta</taxon>
        <taxon>Embryophyta</taxon>
        <taxon>Tracheophyta</taxon>
        <taxon>Spermatophyta</taxon>
        <taxon>Magnoliopsida</taxon>
        <taxon>eudicotyledons</taxon>
        <taxon>Gunneridae</taxon>
        <taxon>Pentapetalae</taxon>
        <taxon>asterids</taxon>
        <taxon>campanulids</taxon>
        <taxon>Aquifoliales</taxon>
        <taxon>Aquifoliaceae</taxon>
        <taxon>Ilex</taxon>
    </lineage>
</organism>
<evidence type="ECO:0000256" key="1">
    <source>
        <dbReference type="SAM" id="MobiDB-lite"/>
    </source>
</evidence>
<feature type="region of interest" description="Disordered" evidence="1">
    <location>
        <begin position="150"/>
        <end position="171"/>
    </location>
</feature>
<dbReference type="EMBL" id="CAUOFW020002447">
    <property type="protein sequence ID" value="CAK9153772.1"/>
    <property type="molecule type" value="Genomic_DNA"/>
</dbReference>
<name>A0ABC8S9D2_9AQUA</name>
<evidence type="ECO:0000313" key="2">
    <source>
        <dbReference type="EMBL" id="CAK9153772.1"/>
    </source>
</evidence>
<evidence type="ECO:0008006" key="4">
    <source>
        <dbReference type="Google" id="ProtNLM"/>
    </source>
</evidence>
<sequence length="349" mass="38594">MIKFQSPRLEESFSFTSSLLLFSDDGDNYNDDYNDDDAYIEIALEPAQTPPIPTHENEEGNTDAELEFRMSISSVVPLPGFSSSSCSSTTTLFSSTATCSNESADAYTTMYTGVPASAGSELSCIRRTNKQNEQYSRINRLFNVFLSSMKGSPSETGNENGGRQQPAVNKGNWDTVRNRKAGKVTTTMNGGVMKLLVKFRSVSIRSMLASLAKPRQVTSPCPRGNRPQNERRSEVTLRNNQRLIKPSDKWLLQRNHGESNSHINNTSQTGEKSRVLEVNLDTIRAPPEVATRNAESNNKQAKSCPSSIKSSPIHQEILSVNKVYARENSIQAAIAHCKRSFGQTDDFSC</sequence>
<gene>
    <name evidence="2" type="ORF">ILEXP_LOCUS22067</name>
</gene>
<comment type="caution">
    <text evidence="2">The sequence shown here is derived from an EMBL/GenBank/DDBJ whole genome shotgun (WGS) entry which is preliminary data.</text>
</comment>
<accession>A0ABC8S9D2</accession>
<protein>
    <recommendedName>
        <fullName evidence="4">Membrane-associated kinase regulator 4</fullName>
    </recommendedName>
</protein>
<keyword evidence="3" id="KW-1185">Reference proteome</keyword>
<evidence type="ECO:0000313" key="3">
    <source>
        <dbReference type="Proteomes" id="UP001642360"/>
    </source>
</evidence>
<dbReference type="Proteomes" id="UP001642360">
    <property type="component" value="Unassembled WGS sequence"/>
</dbReference>
<dbReference type="AlphaFoldDB" id="A0ABC8S9D2"/>
<proteinExistence type="predicted"/>
<reference evidence="2 3" key="1">
    <citation type="submission" date="2024-02" db="EMBL/GenBank/DDBJ databases">
        <authorList>
            <person name="Vignale AGUSTIN F."/>
            <person name="Sosa J E."/>
            <person name="Modenutti C."/>
        </authorList>
    </citation>
    <scope>NUCLEOTIDE SEQUENCE [LARGE SCALE GENOMIC DNA]</scope>
</reference>
<feature type="compositionally biased region" description="Polar residues" evidence="1">
    <location>
        <begin position="150"/>
        <end position="167"/>
    </location>
</feature>